<dbReference type="EMBL" id="AP018165">
    <property type="protein sequence ID" value="BAX95677.1"/>
    <property type="molecule type" value="Genomic_DNA"/>
</dbReference>
<name>A0A1Z4ERT5_9MYCO</name>
<dbReference type="Proteomes" id="UP000217954">
    <property type="component" value="Chromosome"/>
</dbReference>
<reference evidence="2" key="1">
    <citation type="journal article" date="2017" name="Genome Announc.">
        <title>Complete Genome Sequence of Mycobacterium stephanolepidis.</title>
        <authorList>
            <person name="Fukano H."/>
            <person name="Yoshida M."/>
            <person name="Katayama Y."/>
            <person name="Omatsu T."/>
            <person name="Mizutani T."/>
            <person name="Kurata O."/>
            <person name="Wada S."/>
            <person name="Hoshino Y."/>
        </authorList>
    </citation>
    <scope>NUCLEOTIDE SEQUENCE [LARGE SCALE GENOMIC DNA]</scope>
    <source>
        <strain evidence="2">NJB0901</strain>
    </source>
</reference>
<dbReference type="RefSeq" id="WP_030095951.1">
    <property type="nucleotide sequence ID" value="NZ_AP018165.1"/>
</dbReference>
<evidence type="ECO:0000313" key="1">
    <source>
        <dbReference type="EMBL" id="BAX95677.1"/>
    </source>
</evidence>
<organism evidence="1 2">
    <name type="scientific">[Mycobacterium] stephanolepidis</name>
    <dbReference type="NCBI Taxonomy" id="1520670"/>
    <lineage>
        <taxon>Bacteria</taxon>
        <taxon>Bacillati</taxon>
        <taxon>Actinomycetota</taxon>
        <taxon>Actinomycetes</taxon>
        <taxon>Mycobacteriales</taxon>
        <taxon>Mycobacteriaceae</taxon>
        <taxon>Mycobacteroides</taxon>
    </lineage>
</organism>
<dbReference type="KEGG" id="mste:MSTE_00333"/>
<protein>
    <submittedName>
        <fullName evidence="1">Uncharacterized protein</fullName>
    </submittedName>
</protein>
<proteinExistence type="predicted"/>
<evidence type="ECO:0000313" key="2">
    <source>
        <dbReference type="Proteomes" id="UP000217954"/>
    </source>
</evidence>
<gene>
    <name evidence="1" type="ORF">MSTE_00333</name>
</gene>
<accession>A0A1Z4ERT5</accession>
<keyword evidence="2" id="KW-1185">Reference proteome</keyword>
<sequence>MSNWQWMGNHADAPSAVEAANQAGCGAGEVVFEVNDNGTVGLYIYLNAVGSVKKWRWMGNHADAPSAVEAANQAGCGAGEAVYAANDAGTVGLYLLR</sequence>
<dbReference type="AlphaFoldDB" id="A0A1Z4ERT5"/>
<reference evidence="1 2" key="2">
    <citation type="journal article" date="2017" name="Int. J. Syst. Evol. Microbiol.">
        <title>Mycobacterium stephanolepidis sp. nov., a rapidly growing species related to Mycobacterium chelonae, isolated from marine teleost fish, Stephanolepis cirrhifer.</title>
        <authorList>
            <person name="Fukano H."/>
            <person name="Wada S."/>
            <person name="Kurata O."/>
            <person name="Katayama K."/>
            <person name="Fujiwara N."/>
            <person name="Hoshino Y."/>
        </authorList>
    </citation>
    <scope>NUCLEOTIDE SEQUENCE [LARGE SCALE GENOMIC DNA]</scope>
    <source>
        <strain evidence="1 2">NJB0901</strain>
    </source>
</reference>
<dbReference type="OrthoDB" id="4736597at2"/>